<dbReference type="GeneID" id="29990730"/>
<dbReference type="RefSeq" id="XP_024404301.1">
    <property type="nucleotide sequence ID" value="XM_024550950.1"/>
</dbReference>
<name>A0A2P4Z743_9HYPO</name>
<dbReference type="Proteomes" id="UP000054821">
    <property type="component" value="Unassembled WGS sequence"/>
</dbReference>
<protein>
    <submittedName>
        <fullName evidence="1">Uncharacterized protein</fullName>
    </submittedName>
</protein>
<organism evidence="1 2">
    <name type="scientific">Trichoderma gamsii</name>
    <dbReference type="NCBI Taxonomy" id="398673"/>
    <lineage>
        <taxon>Eukaryota</taxon>
        <taxon>Fungi</taxon>
        <taxon>Dikarya</taxon>
        <taxon>Ascomycota</taxon>
        <taxon>Pezizomycotina</taxon>
        <taxon>Sordariomycetes</taxon>
        <taxon>Hypocreomycetidae</taxon>
        <taxon>Hypocreales</taxon>
        <taxon>Hypocreaceae</taxon>
        <taxon>Trichoderma</taxon>
    </lineage>
</organism>
<keyword evidence="2" id="KW-1185">Reference proteome</keyword>
<dbReference type="EMBL" id="JPDN02000083">
    <property type="protein sequence ID" value="PON20111.1"/>
    <property type="molecule type" value="Genomic_DNA"/>
</dbReference>
<dbReference type="AlphaFoldDB" id="A0A2P4Z743"/>
<proteinExistence type="predicted"/>
<reference evidence="1 2" key="1">
    <citation type="journal article" date="2016" name="Genome Announc.">
        <title>Draft Whole-Genome Sequence of Trichoderma gamsii T6085, a Promising Biocontrol Agent of Fusarium Head Blight on Wheat.</title>
        <authorList>
            <person name="Baroncelli R."/>
            <person name="Zapparata A."/>
            <person name="Piaggeschi G."/>
            <person name="Sarrocco S."/>
            <person name="Vannacci G."/>
        </authorList>
    </citation>
    <scope>NUCLEOTIDE SEQUENCE [LARGE SCALE GENOMIC DNA]</scope>
    <source>
        <strain evidence="1 2">T6085</strain>
    </source>
</reference>
<gene>
    <name evidence="1" type="ORF">TGAM01_v211006</name>
</gene>
<comment type="caution">
    <text evidence="1">The sequence shown here is derived from an EMBL/GenBank/DDBJ whole genome shotgun (WGS) entry which is preliminary data.</text>
</comment>
<evidence type="ECO:0000313" key="2">
    <source>
        <dbReference type="Proteomes" id="UP000054821"/>
    </source>
</evidence>
<evidence type="ECO:0000313" key="1">
    <source>
        <dbReference type="EMBL" id="PON20111.1"/>
    </source>
</evidence>
<sequence>MHSHQEVKAALEATKDVDQTFCLSVNNVILVFSASQYEHTMHCHKVLQMLEDRSMRININDCVFNSKNSIDAGIQLEQVGHHKIYMVMNKGVQGRCELQSVIGFYYYSIGARVTINDPQSVELPADYSQPLGCLESFQGYSCNACRFLTINKKNAITHRTQSGHRFSPGETGWKSVTLQTFSRGAHARYWIVDAIGQPIDAISDSNGNDADDDGNDDVTALTKMAEVCEQGILEEDKKRRQLVEAPGGVNTDSRWVKFMKLAQHLKDKNRKMLYETAAPLAPKAVEKRWNHQEAIKANRRLRQLGDSYDRVLARCTALAFGVMV</sequence>
<accession>A0A2P4Z743</accession>